<name>A0ABU5NZI4_9GAMM</name>
<gene>
    <name evidence="1" type="ORF">U5822_11075</name>
</gene>
<dbReference type="EMBL" id="JAYDCJ010000003">
    <property type="protein sequence ID" value="MEA1081216.1"/>
    <property type="molecule type" value="Genomic_DNA"/>
</dbReference>
<sequence>MMSLLDGAQLPLLLAVVALVVAVLAFWVANGAKGAAGKDLESLRQKTGALGREVDELRVSQFNRADAGASDGAGSGATAARYRAEKDAYERIWPQLWQLHERLGMFVRAVENGEPAGDLRLEARNAALDARNLLNRNRPFCSETVDELVTRLIDTEIKVHLAACQHLDLLKEVSGAPSDHDRRVLRDKCHALYEGEARDLMNRLAEAIRTRVINVSYS</sequence>
<reference evidence="1 2" key="1">
    <citation type="submission" date="2023-12" db="EMBL/GenBank/DDBJ databases">
        <title>Marinobacter qingdaonensis sp. nov., isolated from the intertidal sediment of Qingdao, PR China.</title>
        <authorList>
            <person name="Li Y."/>
        </authorList>
    </citation>
    <scope>NUCLEOTIDE SEQUENCE [LARGE SCALE GENOMIC DNA]</scope>
    <source>
        <strain evidence="1 2">ASW11-75</strain>
    </source>
</reference>
<keyword evidence="2" id="KW-1185">Reference proteome</keyword>
<dbReference type="RefSeq" id="WP_322855684.1">
    <property type="nucleotide sequence ID" value="NZ_JAYDCJ010000003.1"/>
</dbReference>
<evidence type="ECO:0000313" key="2">
    <source>
        <dbReference type="Proteomes" id="UP001305746"/>
    </source>
</evidence>
<accession>A0ABU5NZI4</accession>
<dbReference type="Proteomes" id="UP001305746">
    <property type="component" value="Unassembled WGS sequence"/>
</dbReference>
<evidence type="ECO:0000313" key="1">
    <source>
        <dbReference type="EMBL" id="MEA1081216.1"/>
    </source>
</evidence>
<comment type="caution">
    <text evidence="1">The sequence shown here is derived from an EMBL/GenBank/DDBJ whole genome shotgun (WGS) entry which is preliminary data.</text>
</comment>
<organism evidence="1 2">
    <name type="scientific">Marinobacter qingdaonensis</name>
    <dbReference type="NCBI Taxonomy" id="3108486"/>
    <lineage>
        <taxon>Bacteria</taxon>
        <taxon>Pseudomonadati</taxon>
        <taxon>Pseudomonadota</taxon>
        <taxon>Gammaproteobacteria</taxon>
        <taxon>Pseudomonadales</taxon>
        <taxon>Marinobacteraceae</taxon>
        <taxon>Marinobacter</taxon>
    </lineage>
</organism>
<protein>
    <recommendedName>
        <fullName evidence="3">Secreted protein</fullName>
    </recommendedName>
</protein>
<evidence type="ECO:0008006" key="3">
    <source>
        <dbReference type="Google" id="ProtNLM"/>
    </source>
</evidence>
<proteinExistence type="predicted"/>